<evidence type="ECO:0000256" key="6">
    <source>
        <dbReference type="ARBA" id="ARBA00022868"/>
    </source>
</evidence>
<keyword evidence="9 12" id="KW-0406">Ion transport</keyword>
<dbReference type="Pfam" id="PF00876">
    <property type="entry name" value="Innexin"/>
    <property type="match status" value="1"/>
</dbReference>
<feature type="transmembrane region" description="Helical" evidence="12">
    <location>
        <begin position="104"/>
        <end position="123"/>
    </location>
</feature>
<keyword evidence="6" id="KW-0303">Gap junction</keyword>
<organism evidence="14 15">
    <name type="scientific">Parastrongyloides trichosuri</name>
    <name type="common">Possum-specific nematode worm</name>
    <dbReference type="NCBI Taxonomy" id="131310"/>
    <lineage>
        <taxon>Eukaryota</taxon>
        <taxon>Metazoa</taxon>
        <taxon>Ecdysozoa</taxon>
        <taxon>Nematoda</taxon>
        <taxon>Chromadorea</taxon>
        <taxon>Rhabditida</taxon>
        <taxon>Tylenchina</taxon>
        <taxon>Panagrolaimomorpha</taxon>
        <taxon>Strongyloidoidea</taxon>
        <taxon>Strongyloididae</taxon>
        <taxon>Parastrongyloides</taxon>
    </lineage>
</organism>
<dbReference type="PROSITE" id="PS51013">
    <property type="entry name" value="PANNEXIN"/>
    <property type="match status" value="1"/>
</dbReference>
<feature type="transmembrane region" description="Helical" evidence="12">
    <location>
        <begin position="29"/>
        <end position="49"/>
    </location>
</feature>
<dbReference type="GO" id="GO:0005243">
    <property type="term" value="F:gap junction channel activity"/>
    <property type="evidence" value="ECO:0007669"/>
    <property type="project" value="TreeGrafter"/>
</dbReference>
<evidence type="ECO:0000256" key="12">
    <source>
        <dbReference type="RuleBase" id="RU010713"/>
    </source>
</evidence>
<keyword evidence="11 12" id="KW-0407">Ion channel</keyword>
<dbReference type="PANTHER" id="PTHR11893">
    <property type="entry name" value="INNEXIN"/>
    <property type="match status" value="1"/>
</dbReference>
<comment type="subcellular location">
    <subcellularLocation>
        <location evidence="1">Cell junction</location>
        <location evidence="1">Gap junction</location>
    </subcellularLocation>
    <subcellularLocation>
        <location evidence="2 12">Cell membrane</location>
        <topology evidence="2 12">Multi-pass membrane protein</topology>
    </subcellularLocation>
</comment>
<evidence type="ECO:0000256" key="13">
    <source>
        <dbReference type="SAM" id="MobiDB-lite"/>
    </source>
</evidence>
<evidence type="ECO:0000256" key="11">
    <source>
        <dbReference type="ARBA" id="ARBA00023303"/>
    </source>
</evidence>
<evidence type="ECO:0000256" key="3">
    <source>
        <dbReference type="ARBA" id="ARBA00022448"/>
    </source>
</evidence>
<evidence type="ECO:0000313" key="14">
    <source>
        <dbReference type="Proteomes" id="UP000038045"/>
    </source>
</evidence>
<proteinExistence type="inferred from homology"/>
<evidence type="ECO:0000256" key="9">
    <source>
        <dbReference type="ARBA" id="ARBA00023065"/>
    </source>
</evidence>
<sequence length="437" mass="51687">MLSVPFLERVMRTWFRTTTYDDAVDRLNYFFTATILAFFGLMVSAKQYVGTPIQCWMPMEFKGGWEEYAEDYCFIQNTFFIPFNKTIPNDFDDRKEAEIGYYQWVPIVLALQAVMFFIPNWLWKRLHCQSGIDLETVVNEATSLRACRPAVREQDSVKLKEYISDCLGVQESTSVFRFGCIRFGKNLGSYVTCLYLFIKLIYLGNIIIQFLILNNFIGNNYTWWGFKAIQDLWFGEEWEESPIFPRVTLCDFKVRRLANTHRYTVQCVLMINMFNEKIFLFIWFWFLFVAISTAINFLYCCCQFIPGCRREANIRYLLKNLFNQNKNAKEIKRSIQHFTHDCLKPDGCLILRFLEGHAGAIVAKLVAHKLYEDYILEQEKRKNEEREHYSKMGHDIKDPMSTKLDMPYPSYDDAKMTEPLMQVDYGSNKDQFKPKDV</sequence>
<dbReference type="PANTHER" id="PTHR11893:SF20">
    <property type="entry name" value="INNEXIN-3"/>
    <property type="match status" value="1"/>
</dbReference>
<keyword evidence="4" id="KW-1003">Cell membrane</keyword>
<keyword evidence="7" id="KW-0965">Cell junction</keyword>
<evidence type="ECO:0000256" key="10">
    <source>
        <dbReference type="ARBA" id="ARBA00023136"/>
    </source>
</evidence>
<keyword evidence="8 12" id="KW-1133">Transmembrane helix</keyword>
<evidence type="ECO:0000256" key="7">
    <source>
        <dbReference type="ARBA" id="ARBA00022949"/>
    </source>
</evidence>
<dbReference type="AlphaFoldDB" id="A0A0N4Z539"/>
<keyword evidence="14" id="KW-1185">Reference proteome</keyword>
<dbReference type="WBParaSite" id="PTRK_0000210400.1">
    <property type="protein sequence ID" value="PTRK_0000210400.1"/>
    <property type="gene ID" value="PTRK_0000210400"/>
</dbReference>
<gene>
    <name evidence="12" type="primary">inx</name>
</gene>
<feature type="transmembrane region" description="Helical" evidence="12">
    <location>
        <begin position="278"/>
        <end position="299"/>
    </location>
</feature>
<accession>A0A0N4Z539</accession>
<keyword evidence="3 12" id="KW-0813">Transport</keyword>
<feature type="region of interest" description="Disordered" evidence="13">
    <location>
        <begin position="385"/>
        <end position="408"/>
    </location>
</feature>
<reference evidence="15" key="1">
    <citation type="submission" date="2017-02" db="UniProtKB">
        <authorList>
            <consortium name="WormBaseParasite"/>
        </authorList>
    </citation>
    <scope>IDENTIFICATION</scope>
</reference>
<dbReference type="PRINTS" id="PR01262">
    <property type="entry name" value="INNEXIN"/>
</dbReference>
<keyword evidence="10 12" id="KW-0472">Membrane</keyword>
<dbReference type="InterPro" id="IPR000990">
    <property type="entry name" value="Innexin"/>
</dbReference>
<comment type="similarity">
    <text evidence="12">Belongs to the pannexin family.</text>
</comment>
<dbReference type="GO" id="GO:0034220">
    <property type="term" value="P:monoatomic ion transmembrane transport"/>
    <property type="evidence" value="ECO:0007669"/>
    <property type="project" value="UniProtKB-KW"/>
</dbReference>
<dbReference type="Proteomes" id="UP000038045">
    <property type="component" value="Unplaced"/>
</dbReference>
<protein>
    <recommendedName>
        <fullName evidence="12">Innexin</fullName>
    </recommendedName>
</protein>
<evidence type="ECO:0000256" key="8">
    <source>
        <dbReference type="ARBA" id="ARBA00022989"/>
    </source>
</evidence>
<evidence type="ECO:0000313" key="15">
    <source>
        <dbReference type="WBParaSite" id="PTRK_0000210400.1"/>
    </source>
</evidence>
<evidence type="ECO:0000256" key="4">
    <source>
        <dbReference type="ARBA" id="ARBA00022475"/>
    </source>
</evidence>
<comment type="function">
    <text evidence="12">Structural component of the gap junctions.</text>
</comment>
<feature type="transmembrane region" description="Helical" evidence="12">
    <location>
        <begin position="194"/>
        <end position="217"/>
    </location>
</feature>
<evidence type="ECO:0000256" key="2">
    <source>
        <dbReference type="ARBA" id="ARBA00004651"/>
    </source>
</evidence>
<dbReference type="GO" id="GO:0005921">
    <property type="term" value="C:gap junction"/>
    <property type="evidence" value="ECO:0007669"/>
    <property type="project" value="UniProtKB-SubCell"/>
</dbReference>
<feature type="compositionally biased region" description="Basic and acidic residues" evidence="13">
    <location>
        <begin position="385"/>
        <end position="400"/>
    </location>
</feature>
<evidence type="ECO:0000256" key="1">
    <source>
        <dbReference type="ARBA" id="ARBA00004610"/>
    </source>
</evidence>
<dbReference type="GO" id="GO:0005886">
    <property type="term" value="C:plasma membrane"/>
    <property type="evidence" value="ECO:0007669"/>
    <property type="project" value="UniProtKB-SubCell"/>
</dbReference>
<name>A0A0N4Z539_PARTI</name>
<keyword evidence="5 12" id="KW-0812">Transmembrane</keyword>
<evidence type="ECO:0000256" key="5">
    <source>
        <dbReference type="ARBA" id="ARBA00022692"/>
    </source>
</evidence>